<dbReference type="AlphaFoldDB" id="A0A210PRW3"/>
<dbReference type="Pfam" id="PF12260">
    <property type="entry name" value="PIP49_C"/>
    <property type="match status" value="1"/>
</dbReference>
<feature type="domain" description="Protein kinase" evidence="2">
    <location>
        <begin position="161"/>
        <end position="435"/>
    </location>
</feature>
<dbReference type="InterPro" id="IPR011009">
    <property type="entry name" value="Kinase-like_dom_sf"/>
</dbReference>
<reference evidence="3 4" key="1">
    <citation type="journal article" date="2017" name="Nat. Ecol. Evol.">
        <title>Scallop genome provides insights into evolution of bilaterian karyotype and development.</title>
        <authorList>
            <person name="Wang S."/>
            <person name="Zhang J."/>
            <person name="Jiao W."/>
            <person name="Li J."/>
            <person name="Xun X."/>
            <person name="Sun Y."/>
            <person name="Guo X."/>
            <person name="Huan P."/>
            <person name="Dong B."/>
            <person name="Zhang L."/>
            <person name="Hu X."/>
            <person name="Sun X."/>
            <person name="Wang J."/>
            <person name="Zhao C."/>
            <person name="Wang Y."/>
            <person name="Wang D."/>
            <person name="Huang X."/>
            <person name="Wang R."/>
            <person name="Lv J."/>
            <person name="Li Y."/>
            <person name="Zhang Z."/>
            <person name="Liu B."/>
            <person name="Lu W."/>
            <person name="Hui Y."/>
            <person name="Liang J."/>
            <person name="Zhou Z."/>
            <person name="Hou R."/>
            <person name="Li X."/>
            <person name="Liu Y."/>
            <person name="Li H."/>
            <person name="Ning X."/>
            <person name="Lin Y."/>
            <person name="Zhao L."/>
            <person name="Xing Q."/>
            <person name="Dou J."/>
            <person name="Li Y."/>
            <person name="Mao J."/>
            <person name="Guo H."/>
            <person name="Dou H."/>
            <person name="Li T."/>
            <person name="Mu C."/>
            <person name="Jiang W."/>
            <person name="Fu Q."/>
            <person name="Fu X."/>
            <person name="Miao Y."/>
            <person name="Liu J."/>
            <person name="Yu Q."/>
            <person name="Li R."/>
            <person name="Liao H."/>
            <person name="Li X."/>
            <person name="Kong Y."/>
            <person name="Jiang Z."/>
            <person name="Chourrout D."/>
            <person name="Li R."/>
            <person name="Bao Z."/>
        </authorList>
    </citation>
    <scope>NUCLEOTIDE SEQUENCE [LARGE SCALE GENOMIC DNA]</scope>
    <source>
        <strain evidence="3 4">PY_sf001</strain>
    </source>
</reference>
<keyword evidence="1" id="KW-0812">Transmembrane</keyword>
<keyword evidence="1" id="KW-1133">Transmembrane helix</keyword>
<keyword evidence="3" id="KW-0808">Transferase</keyword>
<dbReference type="GO" id="GO:0001501">
    <property type="term" value="P:skeletal system development"/>
    <property type="evidence" value="ECO:0007669"/>
    <property type="project" value="TreeGrafter"/>
</dbReference>
<keyword evidence="1" id="KW-0472">Membrane</keyword>
<dbReference type="OrthoDB" id="4062651at2759"/>
<evidence type="ECO:0000313" key="3">
    <source>
        <dbReference type="EMBL" id="OWF39218.1"/>
    </source>
</evidence>
<name>A0A210PRW3_MIZYE</name>
<evidence type="ECO:0000256" key="1">
    <source>
        <dbReference type="SAM" id="Phobius"/>
    </source>
</evidence>
<dbReference type="EMBL" id="NEDP02005537">
    <property type="protein sequence ID" value="OWF39218.1"/>
    <property type="molecule type" value="Genomic_DNA"/>
</dbReference>
<dbReference type="STRING" id="6573.A0A210PRW3"/>
<feature type="transmembrane region" description="Helical" evidence="1">
    <location>
        <begin position="29"/>
        <end position="47"/>
    </location>
</feature>
<dbReference type="InterPro" id="IPR000719">
    <property type="entry name" value="Prot_kinase_dom"/>
</dbReference>
<dbReference type="GO" id="GO:0005524">
    <property type="term" value="F:ATP binding"/>
    <property type="evidence" value="ECO:0007669"/>
    <property type="project" value="InterPro"/>
</dbReference>
<dbReference type="SUPFAM" id="SSF56112">
    <property type="entry name" value="Protein kinase-like (PK-like)"/>
    <property type="match status" value="1"/>
</dbReference>
<evidence type="ECO:0000259" key="2">
    <source>
        <dbReference type="PROSITE" id="PS50011"/>
    </source>
</evidence>
<keyword evidence="3" id="KW-0418">Kinase</keyword>
<dbReference type="InterPro" id="IPR042983">
    <property type="entry name" value="PKDCC"/>
</dbReference>
<accession>A0A210PRW3</accession>
<dbReference type="GO" id="GO:0004715">
    <property type="term" value="F:non-membrane spanning protein tyrosine kinase activity"/>
    <property type="evidence" value="ECO:0007669"/>
    <property type="project" value="InterPro"/>
</dbReference>
<dbReference type="Proteomes" id="UP000242188">
    <property type="component" value="Unassembled WGS sequence"/>
</dbReference>
<dbReference type="Gene3D" id="1.10.510.10">
    <property type="entry name" value="Transferase(Phosphotransferase) domain 1"/>
    <property type="match status" value="1"/>
</dbReference>
<dbReference type="GO" id="GO:0005576">
    <property type="term" value="C:extracellular region"/>
    <property type="evidence" value="ECO:0007669"/>
    <property type="project" value="TreeGrafter"/>
</dbReference>
<organism evidence="3 4">
    <name type="scientific">Mizuhopecten yessoensis</name>
    <name type="common">Japanese scallop</name>
    <name type="synonym">Patinopecten yessoensis</name>
    <dbReference type="NCBI Taxonomy" id="6573"/>
    <lineage>
        <taxon>Eukaryota</taxon>
        <taxon>Metazoa</taxon>
        <taxon>Spiralia</taxon>
        <taxon>Lophotrochozoa</taxon>
        <taxon>Mollusca</taxon>
        <taxon>Bivalvia</taxon>
        <taxon>Autobranchia</taxon>
        <taxon>Pteriomorphia</taxon>
        <taxon>Pectinida</taxon>
        <taxon>Pectinoidea</taxon>
        <taxon>Pectinidae</taxon>
        <taxon>Mizuhopecten</taxon>
    </lineage>
</organism>
<dbReference type="PANTHER" id="PTHR46448:SF1">
    <property type="entry name" value="PROTEIN KINASE DOMAIN-CONTAINING PROTEIN"/>
    <property type="match status" value="1"/>
</dbReference>
<dbReference type="SMART" id="SM00219">
    <property type="entry name" value="TyrKc"/>
    <property type="match status" value="1"/>
</dbReference>
<keyword evidence="4" id="KW-1185">Reference proteome</keyword>
<sequence>MTSRRPVVPSRFVGDLPVLTTMEKRYIKVSIFLLPFVLYTAVMLKMLDKACQTEIFTKHATPPDAFPRVLEQSHNSTTLLHSVLRKYEAIDRQRTKLSEMLNKLLSGESPEALASNDLAVRYFNARNLRDLKGFDKIGSKIKKQTIAKAKYVFNCTNVHEIKLIKKVGHGVSKQAFLGKFKGQPVAVKMVTRHQKEVRQCLEGIREKGMESDNFQRSRCFVFPTMKLMKEILLLEQLDHPGFVQLLGYCVRSEESDSTDMSEHGVVAIYEYGERFVLDNLQFLPMKAKLLRAVNLAKFLQYLEFSPLGSLRIKDFKEGHFLLVNSSLKMIDLDDVDNIEPSCDIYSDIDHITENNNIHYRTCEYDIQCQMGLCIGYNAKQNLKSMNRLFFKRLLYPLSYPSDIVESLTQVNTRLETLSITAPELVEVLESSLSHL</sequence>
<dbReference type="InterPro" id="IPR022049">
    <property type="entry name" value="FAM69_kinase_dom"/>
</dbReference>
<proteinExistence type="predicted"/>
<comment type="caution">
    <text evidence="3">The sequence shown here is derived from an EMBL/GenBank/DDBJ whole genome shotgun (WGS) entry which is preliminary data.</text>
</comment>
<dbReference type="PROSITE" id="PS50011">
    <property type="entry name" value="PROTEIN_KINASE_DOM"/>
    <property type="match status" value="1"/>
</dbReference>
<evidence type="ECO:0000313" key="4">
    <source>
        <dbReference type="Proteomes" id="UP000242188"/>
    </source>
</evidence>
<gene>
    <name evidence="3" type="ORF">KP79_PYT20322</name>
</gene>
<protein>
    <submittedName>
        <fullName evidence="3">Protein kinase domain-containing protein, cytoplasmic</fullName>
    </submittedName>
</protein>
<dbReference type="InterPro" id="IPR020635">
    <property type="entry name" value="Tyr_kinase_cat_dom"/>
</dbReference>
<dbReference type="PANTHER" id="PTHR46448">
    <property type="entry name" value="PROTEIN KINASE DOMAIN-CONTAINING PROTEIN"/>
    <property type="match status" value="1"/>
</dbReference>